<dbReference type="SMART" id="SM00494">
    <property type="entry name" value="ChtBD2"/>
    <property type="match status" value="4"/>
</dbReference>
<protein>
    <submittedName>
        <fullName evidence="5">(apollo) hypothetical protein</fullName>
    </submittedName>
</protein>
<evidence type="ECO:0000313" key="5">
    <source>
        <dbReference type="EMBL" id="CAG5042146.1"/>
    </source>
</evidence>
<dbReference type="InterPro" id="IPR002557">
    <property type="entry name" value="Chitin-bd_dom"/>
</dbReference>
<evidence type="ECO:0000259" key="4">
    <source>
        <dbReference type="PROSITE" id="PS50940"/>
    </source>
</evidence>
<dbReference type="PROSITE" id="PS50940">
    <property type="entry name" value="CHIT_BIND_II"/>
    <property type="match status" value="4"/>
</dbReference>
<sequence length="304" mass="33370">MPQPTATSVPIPKTTTTTTTTPAPVTTSAPTATTPLITSNCRNGEIYPSGTGSCDQFLMCYNGIFVLMICPVGLAYNYQTKSCDWSGNVPACGAPGDTGYCGDTNAYYKLEGYCDIFIECVERQEFRRSCPDGLHFNPEAPWPQYPCGYPMDVPCGPKDVQQTARSTRDCPHEYGFFESPLATRVDCGHYRQCVDGVPIEMLCPWGLAFNPEIGRCDWPALVPSCDAEAFLGYSCPPGSVDEYGYDITENFGIPGKCYTFISCHRGGARLLTCDLGFKFDETVNRCVNSDLVRSSTPCEERPKY</sequence>
<comment type="caution">
    <text evidence="5">The sequence shown here is derived from an EMBL/GenBank/DDBJ whole genome shotgun (WGS) entry which is preliminary data.</text>
</comment>
<dbReference type="Pfam" id="PF01607">
    <property type="entry name" value="CBM_14"/>
    <property type="match status" value="4"/>
</dbReference>
<feature type="region of interest" description="Disordered" evidence="3">
    <location>
        <begin position="1"/>
        <end position="29"/>
    </location>
</feature>
<dbReference type="PANTHER" id="PTHR23301">
    <property type="entry name" value="CHITIN BINDING PERITROPHIN-A"/>
    <property type="match status" value="1"/>
</dbReference>
<dbReference type="OrthoDB" id="6020543at2759"/>
<dbReference type="EMBL" id="CAJQZP010001367">
    <property type="protein sequence ID" value="CAG5042146.1"/>
    <property type="molecule type" value="Genomic_DNA"/>
</dbReference>
<dbReference type="Proteomes" id="UP000691718">
    <property type="component" value="Unassembled WGS sequence"/>
</dbReference>
<evidence type="ECO:0000256" key="1">
    <source>
        <dbReference type="ARBA" id="ARBA00022669"/>
    </source>
</evidence>
<dbReference type="GO" id="GO:0008061">
    <property type="term" value="F:chitin binding"/>
    <property type="evidence" value="ECO:0007669"/>
    <property type="project" value="UniProtKB-KW"/>
</dbReference>
<name>A0A8S3Y1D8_PARAO</name>
<feature type="domain" description="Chitin-binding type-2" evidence="4">
    <location>
        <begin position="98"/>
        <end position="157"/>
    </location>
</feature>
<feature type="domain" description="Chitin-binding type-2" evidence="4">
    <location>
        <begin position="38"/>
        <end position="94"/>
    </location>
</feature>
<dbReference type="AlphaFoldDB" id="A0A8S3Y1D8"/>
<keyword evidence="2" id="KW-1015">Disulfide bond</keyword>
<evidence type="ECO:0000256" key="2">
    <source>
        <dbReference type="ARBA" id="ARBA00023157"/>
    </source>
</evidence>
<gene>
    <name evidence="5" type="ORF">PAPOLLO_LOCUS22365</name>
</gene>
<keyword evidence="6" id="KW-1185">Reference proteome</keyword>
<keyword evidence="1" id="KW-0147">Chitin-binding</keyword>
<reference evidence="5" key="1">
    <citation type="submission" date="2021-04" db="EMBL/GenBank/DDBJ databases">
        <authorList>
            <person name="Tunstrom K."/>
        </authorList>
    </citation>
    <scope>NUCLEOTIDE SEQUENCE</scope>
</reference>
<proteinExistence type="predicted"/>
<accession>A0A8S3Y1D8</accession>
<organism evidence="5 6">
    <name type="scientific">Parnassius apollo</name>
    <name type="common">Apollo butterfly</name>
    <name type="synonym">Papilio apollo</name>
    <dbReference type="NCBI Taxonomy" id="110799"/>
    <lineage>
        <taxon>Eukaryota</taxon>
        <taxon>Metazoa</taxon>
        <taxon>Ecdysozoa</taxon>
        <taxon>Arthropoda</taxon>
        <taxon>Hexapoda</taxon>
        <taxon>Insecta</taxon>
        <taxon>Pterygota</taxon>
        <taxon>Neoptera</taxon>
        <taxon>Endopterygota</taxon>
        <taxon>Lepidoptera</taxon>
        <taxon>Glossata</taxon>
        <taxon>Ditrysia</taxon>
        <taxon>Papilionoidea</taxon>
        <taxon>Papilionidae</taxon>
        <taxon>Parnassiinae</taxon>
        <taxon>Parnassini</taxon>
        <taxon>Parnassius</taxon>
        <taxon>Parnassius</taxon>
    </lineage>
</organism>
<dbReference type="GO" id="GO:0005576">
    <property type="term" value="C:extracellular region"/>
    <property type="evidence" value="ECO:0007669"/>
    <property type="project" value="InterPro"/>
</dbReference>
<evidence type="ECO:0000313" key="6">
    <source>
        <dbReference type="Proteomes" id="UP000691718"/>
    </source>
</evidence>
<feature type="domain" description="Chitin-binding type-2" evidence="4">
    <location>
        <begin position="232"/>
        <end position="300"/>
    </location>
</feature>
<evidence type="ECO:0000256" key="3">
    <source>
        <dbReference type="SAM" id="MobiDB-lite"/>
    </source>
</evidence>
<dbReference type="PANTHER" id="PTHR23301:SF0">
    <property type="entry name" value="CHITIN-BINDING TYPE-2 DOMAIN-CONTAINING PROTEIN-RELATED"/>
    <property type="match status" value="1"/>
</dbReference>
<feature type="domain" description="Chitin-binding type-2" evidence="4">
    <location>
        <begin position="167"/>
        <end position="227"/>
    </location>
</feature>
<dbReference type="InterPro" id="IPR051940">
    <property type="entry name" value="Chitin_bind-dev_reg"/>
</dbReference>